<dbReference type="KEGG" id="cthr:CTHT_0074220"/>
<dbReference type="OrthoDB" id="2020070at2759"/>
<dbReference type="GeneID" id="18261460"/>
<dbReference type="PANTHER" id="PTHR34815:SF4">
    <property type="entry name" value="N-ACETYLTRANSFERASE DOMAIN-CONTAINING PROTEIN"/>
    <property type="match status" value="1"/>
</dbReference>
<dbReference type="InterPro" id="IPR053013">
    <property type="entry name" value="LAT"/>
</dbReference>
<dbReference type="EMBL" id="GL988048">
    <property type="protein sequence ID" value="EGS17093.1"/>
    <property type="molecule type" value="Genomic_DNA"/>
</dbReference>
<dbReference type="eggNOG" id="ENOG502S41G">
    <property type="taxonomic scope" value="Eukaryota"/>
</dbReference>
<dbReference type="OMA" id="IASVYTN"/>
<gene>
    <name evidence="3" type="ORF">CTHT_0074220</name>
</gene>
<evidence type="ECO:0000259" key="1">
    <source>
        <dbReference type="Pfam" id="PF13673"/>
    </source>
</evidence>
<dbReference type="Pfam" id="PF22998">
    <property type="entry name" value="GNAT_LYC1-like"/>
    <property type="match status" value="1"/>
</dbReference>
<dbReference type="GO" id="GO:0016747">
    <property type="term" value="F:acyltransferase activity, transferring groups other than amino-acyl groups"/>
    <property type="evidence" value="ECO:0007669"/>
    <property type="project" value="InterPro"/>
</dbReference>
<dbReference type="Gene3D" id="3.40.630.30">
    <property type="match status" value="1"/>
</dbReference>
<dbReference type="AlphaFoldDB" id="G0SI23"/>
<feature type="domain" description="N-acetyltransferase" evidence="1">
    <location>
        <begin position="112"/>
        <end position="177"/>
    </location>
</feature>
<dbReference type="RefSeq" id="XP_006697675.1">
    <property type="nucleotide sequence ID" value="XM_006697612.1"/>
</dbReference>
<protein>
    <recommendedName>
        <fullName evidence="5">N-acetyltransferase domain-containing protein</fullName>
    </recommendedName>
</protein>
<reference evidence="3 4" key="1">
    <citation type="journal article" date="2011" name="Cell">
        <title>Insight into structure and assembly of the nuclear pore complex by utilizing the genome of a eukaryotic thermophile.</title>
        <authorList>
            <person name="Amlacher S."/>
            <person name="Sarges P."/>
            <person name="Flemming D."/>
            <person name="van Noort V."/>
            <person name="Kunze R."/>
            <person name="Devos D.P."/>
            <person name="Arumugam M."/>
            <person name="Bork P."/>
            <person name="Hurt E."/>
        </authorList>
    </citation>
    <scope>NUCLEOTIDE SEQUENCE [LARGE SCALE GENOMIC DNA]</scope>
    <source>
        <strain evidence="4">DSM 1495 / CBS 144.50 / IMI 039719</strain>
    </source>
</reference>
<dbReference type="InterPro" id="IPR055100">
    <property type="entry name" value="GNAT_LYC1-like"/>
</dbReference>
<evidence type="ECO:0008006" key="5">
    <source>
        <dbReference type="Google" id="ProtNLM"/>
    </source>
</evidence>
<feature type="domain" description="LYC1 C-terminal" evidence="2">
    <location>
        <begin position="186"/>
        <end position="376"/>
    </location>
</feature>
<dbReference type="PANTHER" id="PTHR34815">
    <property type="entry name" value="LYSINE ACETYLTRANSFERASE"/>
    <property type="match status" value="1"/>
</dbReference>
<evidence type="ECO:0000313" key="3">
    <source>
        <dbReference type="EMBL" id="EGS17093.1"/>
    </source>
</evidence>
<name>G0SI23_CHATD</name>
<dbReference type="InterPro" id="IPR016181">
    <property type="entry name" value="Acyl_CoA_acyltransferase"/>
</dbReference>
<accession>G0SI23</accession>
<dbReference type="SUPFAM" id="SSF55729">
    <property type="entry name" value="Acyl-CoA N-acyltransferases (Nat)"/>
    <property type="match status" value="1"/>
</dbReference>
<keyword evidence="4" id="KW-1185">Reference proteome</keyword>
<proteinExistence type="predicted"/>
<dbReference type="Proteomes" id="UP000008066">
    <property type="component" value="Unassembled WGS sequence"/>
</dbReference>
<evidence type="ECO:0000259" key="2">
    <source>
        <dbReference type="Pfam" id="PF22998"/>
    </source>
</evidence>
<dbReference type="Pfam" id="PF13673">
    <property type="entry name" value="Acetyltransf_10"/>
    <property type="match status" value="1"/>
</dbReference>
<sequence>MSPSSDQPQETTLPPIEPINPSLVTFTIATPHQRILSWRLNGASWASPLTLDQYVGREQTLSETELSANGGTLYYILHHRDDPELIISACEVTSKRLVIAGPGTNGSKVGNGYAIASVFTNPRFRNQGMASYLLKRVQEEVDKRGDECGVLYSDIGRVFYTRLGWKDFRTPQLLAGIEGDATAFPVPEGVELLNEDQVRKLCEDDVKAVEEEFSRLAAAPDGKTHIVFLPTPAQFSWHFARDGYVCPILRNREVQWRGARTEDGLAWIAWDHDLREKKLKILRIVSRHSAEEKKKAVKRLLLAAMAEARDWDVPKVLVWEPSEEVSVAATEIWRELGPKVSLVFEEREDGSIPSLRWQNGENREVVWHHNEYYGWC</sequence>
<dbReference type="InterPro" id="IPR000182">
    <property type="entry name" value="GNAT_dom"/>
</dbReference>
<organism evidence="4">
    <name type="scientific">Chaetomium thermophilum (strain DSM 1495 / CBS 144.50 / IMI 039719)</name>
    <name type="common">Thermochaetoides thermophila</name>
    <dbReference type="NCBI Taxonomy" id="759272"/>
    <lineage>
        <taxon>Eukaryota</taxon>
        <taxon>Fungi</taxon>
        <taxon>Dikarya</taxon>
        <taxon>Ascomycota</taxon>
        <taxon>Pezizomycotina</taxon>
        <taxon>Sordariomycetes</taxon>
        <taxon>Sordariomycetidae</taxon>
        <taxon>Sordariales</taxon>
        <taxon>Chaetomiaceae</taxon>
        <taxon>Thermochaetoides</taxon>
    </lineage>
</organism>
<evidence type="ECO:0000313" key="4">
    <source>
        <dbReference type="Proteomes" id="UP000008066"/>
    </source>
</evidence>
<dbReference type="HOGENOM" id="CLU_038171_0_0_1"/>
<dbReference type="STRING" id="759272.G0SI23"/>